<accession>A0ACB9MLX0</accession>
<gene>
    <name evidence="1" type="ORF">MLD38_030687</name>
</gene>
<evidence type="ECO:0000313" key="2">
    <source>
        <dbReference type="Proteomes" id="UP001057402"/>
    </source>
</evidence>
<keyword evidence="2" id="KW-1185">Reference proteome</keyword>
<proteinExistence type="predicted"/>
<dbReference type="Proteomes" id="UP001057402">
    <property type="component" value="Chromosome 9"/>
</dbReference>
<evidence type="ECO:0000313" key="1">
    <source>
        <dbReference type="EMBL" id="KAI4325273.1"/>
    </source>
</evidence>
<comment type="caution">
    <text evidence="1">The sequence shown here is derived from an EMBL/GenBank/DDBJ whole genome shotgun (WGS) entry which is preliminary data.</text>
</comment>
<sequence>MMSIVLITGLAICGLYWCVNTSVPLPTRRRKEEKVKMGTGESLEFFLFWQQFMLVPCKIFSARVPSISLFDPCKEMAYIPLDKDTTVKGKDAIDVACNPLGKSSGTLIQQDRGFDLMIALIPC</sequence>
<name>A0ACB9MLX0_9MYRT</name>
<dbReference type="EMBL" id="CM042888">
    <property type="protein sequence ID" value="KAI4325273.1"/>
    <property type="molecule type" value="Genomic_DNA"/>
</dbReference>
<organism evidence="1 2">
    <name type="scientific">Melastoma candidum</name>
    <dbReference type="NCBI Taxonomy" id="119954"/>
    <lineage>
        <taxon>Eukaryota</taxon>
        <taxon>Viridiplantae</taxon>
        <taxon>Streptophyta</taxon>
        <taxon>Embryophyta</taxon>
        <taxon>Tracheophyta</taxon>
        <taxon>Spermatophyta</taxon>
        <taxon>Magnoliopsida</taxon>
        <taxon>eudicotyledons</taxon>
        <taxon>Gunneridae</taxon>
        <taxon>Pentapetalae</taxon>
        <taxon>rosids</taxon>
        <taxon>malvids</taxon>
        <taxon>Myrtales</taxon>
        <taxon>Melastomataceae</taxon>
        <taxon>Melastomatoideae</taxon>
        <taxon>Melastomateae</taxon>
        <taxon>Melastoma</taxon>
    </lineage>
</organism>
<protein>
    <submittedName>
        <fullName evidence="1">Uncharacterized protein</fullName>
    </submittedName>
</protein>
<reference evidence="2" key="1">
    <citation type="journal article" date="2023" name="Front. Plant Sci.">
        <title>Chromosomal-level genome assembly of Melastoma candidum provides insights into trichome evolution.</title>
        <authorList>
            <person name="Zhong Y."/>
            <person name="Wu W."/>
            <person name="Sun C."/>
            <person name="Zou P."/>
            <person name="Liu Y."/>
            <person name="Dai S."/>
            <person name="Zhou R."/>
        </authorList>
    </citation>
    <scope>NUCLEOTIDE SEQUENCE [LARGE SCALE GENOMIC DNA]</scope>
</reference>